<evidence type="ECO:0000256" key="9">
    <source>
        <dbReference type="RuleBase" id="RU003357"/>
    </source>
</evidence>
<dbReference type="Proteomes" id="UP001301653">
    <property type="component" value="Unassembled WGS sequence"/>
</dbReference>
<evidence type="ECO:0000256" key="6">
    <source>
        <dbReference type="ARBA" id="ARBA00023136"/>
    </source>
</evidence>
<feature type="chain" id="PRO_5046590775" evidence="10">
    <location>
        <begin position="29"/>
        <end position="883"/>
    </location>
</feature>
<dbReference type="SUPFAM" id="SSF56935">
    <property type="entry name" value="Porins"/>
    <property type="match status" value="1"/>
</dbReference>
<dbReference type="InterPro" id="IPR039426">
    <property type="entry name" value="TonB-dep_rcpt-like"/>
</dbReference>
<evidence type="ECO:0000259" key="11">
    <source>
        <dbReference type="Pfam" id="PF00593"/>
    </source>
</evidence>
<dbReference type="RefSeq" id="WP_132865280.1">
    <property type="nucleotide sequence ID" value="NZ_JAYFUH010000249.1"/>
</dbReference>
<dbReference type="EMBL" id="JAYFUH010000249">
    <property type="protein sequence ID" value="MEA5668759.1"/>
    <property type="molecule type" value="Genomic_DNA"/>
</dbReference>
<evidence type="ECO:0000313" key="13">
    <source>
        <dbReference type="EMBL" id="MEA5668759.1"/>
    </source>
</evidence>
<dbReference type="PANTHER" id="PTHR47234">
    <property type="match status" value="1"/>
</dbReference>
<keyword evidence="10" id="KW-0732">Signal</keyword>
<dbReference type="InterPro" id="IPR000531">
    <property type="entry name" value="Beta-barrel_TonB"/>
</dbReference>
<keyword evidence="6 8" id="KW-0472">Membrane</keyword>
<evidence type="ECO:0000256" key="3">
    <source>
        <dbReference type="ARBA" id="ARBA00022452"/>
    </source>
</evidence>
<name>A0ABU5V7Q2_9GAMM</name>
<gene>
    <name evidence="13" type="ORF">VA603_14525</name>
</gene>
<feature type="signal peptide" evidence="10">
    <location>
        <begin position="1"/>
        <end position="28"/>
    </location>
</feature>
<comment type="similarity">
    <text evidence="8 9">Belongs to the TonB-dependent receptor family.</text>
</comment>
<organism evidence="13 14">
    <name type="scientific">Stenotrophomonas capsici</name>
    <dbReference type="NCBI Taxonomy" id="3110230"/>
    <lineage>
        <taxon>Bacteria</taxon>
        <taxon>Pseudomonadati</taxon>
        <taxon>Pseudomonadota</taxon>
        <taxon>Gammaproteobacteria</taxon>
        <taxon>Lysobacterales</taxon>
        <taxon>Lysobacteraceae</taxon>
        <taxon>Stenotrophomonas</taxon>
    </lineage>
</organism>
<evidence type="ECO:0000313" key="14">
    <source>
        <dbReference type="Proteomes" id="UP001301653"/>
    </source>
</evidence>
<evidence type="ECO:0000256" key="1">
    <source>
        <dbReference type="ARBA" id="ARBA00004571"/>
    </source>
</evidence>
<keyword evidence="3 8" id="KW-1134">Transmembrane beta strand</keyword>
<proteinExistence type="inferred from homology"/>
<keyword evidence="4 8" id="KW-0812">Transmembrane</keyword>
<dbReference type="InterPro" id="IPR012910">
    <property type="entry name" value="Plug_dom"/>
</dbReference>
<evidence type="ECO:0000256" key="5">
    <source>
        <dbReference type="ARBA" id="ARBA00023077"/>
    </source>
</evidence>
<comment type="caution">
    <text evidence="13">The sequence shown here is derived from an EMBL/GenBank/DDBJ whole genome shotgun (WGS) entry which is preliminary data.</text>
</comment>
<sequence length="883" mass="93961">MNCKSNKLRDAVVIALAASVLPAGTALAQEAQSGNATNLDRIEVTGSRIKRTDVEGPNPVTVVTRQDIQAAGEISVADFLRNNVYNSFGSARESSGSATGSQATISMRGLGSAYTLVLLDGRRITPSGALAGGAANINMIPTSAIERIEILREGAGAVYGSDAIGGVVNIITRKDYEGASIQLGYESPKVGPAGTTGSASAGISSDRGNITFVLDHQDREMMYNREIKDIVTGAGIAWPTSAYNSSATFSNANGTRSVANCDTFENSIRTSPTTCGFDHGATSANEASLRRNALLVNGNYNITDNTTMFFRGLTSETKSLGVYASAPVDNNGNGPGKLPTIAANNPFNPFGEAGTLYYRFTPLGTRDSHRKDTLRDYTLGLRGTTELFGGADWEVAANYGNSSQSSVGLNYGIGSTLQALIDSGQFNPFDPTHPSVAASAGKIGHTVYVESVNKTKGIDGNISFDLFKIGDRTAGFVTGFEYRKDALSQLYDAQSAAGNVFGSAGAGTNGDRSYGAVYFETLLPVLDSLNVTLAGRYDDYSDVGGKFSPRVSLEFRPLDSLLVRGSWGKGFRAPTLSDLHNAPSSTNLASEPDATIPHAGGDELACQALAAYRAASGNTSYQPYPVNPCNSGLQYTWLQLSNKNLKPEESTNWGLGVVWSPNDALSVALDYYDIEITNIIGTIPRALAFRYGDQGVPLYGVDRGPAITAPGGTVLPGPAQLIRLPTDNGAMQTSRGLDFEANYRYDTTSIGAFTTKLAWSHTLEFDFTPVGAGTQERAGKFRYPKDRAQLGLGWNSGDWSANVIGNYIGKHDSGTRATNFSAQTTVDVQASVATPWNARITLGVRNVANKMPQFSTAIGFPNYINTIYNIWGRTPYLRYEQNF</sequence>
<dbReference type="Pfam" id="PF07715">
    <property type="entry name" value="Plug"/>
    <property type="match status" value="1"/>
</dbReference>
<keyword evidence="14" id="KW-1185">Reference proteome</keyword>
<reference evidence="13 14" key="1">
    <citation type="submission" date="2023-12" db="EMBL/GenBank/DDBJ databases">
        <title>Stenotrophomonas guangdongensis sp. nov., isolated from wilted pepper plants (Capsicum annuum).</title>
        <authorList>
            <person name="Qiu M."/>
            <person name="Li Y."/>
            <person name="Liu Q."/>
            <person name="Zhang X."/>
            <person name="Huang Y."/>
            <person name="Guo R."/>
            <person name="Hu M."/>
            <person name="Zhou J."/>
            <person name="Zhou X."/>
        </authorList>
    </citation>
    <scope>NUCLEOTIDE SEQUENCE [LARGE SCALE GENOMIC DNA]</scope>
    <source>
        <strain evidence="13 14">MH1</strain>
    </source>
</reference>
<keyword evidence="2 8" id="KW-0813">Transport</keyword>
<keyword evidence="7 8" id="KW-0998">Cell outer membrane</keyword>
<dbReference type="CDD" id="cd01347">
    <property type="entry name" value="ligand_gated_channel"/>
    <property type="match status" value="1"/>
</dbReference>
<evidence type="ECO:0000256" key="2">
    <source>
        <dbReference type="ARBA" id="ARBA00022448"/>
    </source>
</evidence>
<feature type="domain" description="TonB-dependent receptor-like beta-barrel" evidence="11">
    <location>
        <begin position="329"/>
        <end position="847"/>
    </location>
</feature>
<evidence type="ECO:0000256" key="7">
    <source>
        <dbReference type="ARBA" id="ARBA00023237"/>
    </source>
</evidence>
<dbReference type="Pfam" id="PF00593">
    <property type="entry name" value="TonB_dep_Rec_b-barrel"/>
    <property type="match status" value="1"/>
</dbReference>
<dbReference type="PROSITE" id="PS52016">
    <property type="entry name" value="TONB_DEPENDENT_REC_3"/>
    <property type="match status" value="1"/>
</dbReference>
<keyword evidence="5 9" id="KW-0798">TonB box</keyword>
<comment type="subcellular location">
    <subcellularLocation>
        <location evidence="1 8">Cell outer membrane</location>
        <topology evidence="1 8">Multi-pass membrane protein</topology>
    </subcellularLocation>
</comment>
<evidence type="ECO:0000256" key="8">
    <source>
        <dbReference type="PROSITE-ProRule" id="PRU01360"/>
    </source>
</evidence>
<dbReference type="Gene3D" id="2.40.170.20">
    <property type="entry name" value="TonB-dependent receptor, beta-barrel domain"/>
    <property type="match status" value="1"/>
</dbReference>
<accession>A0ABU5V7Q2</accession>
<dbReference type="InterPro" id="IPR036942">
    <property type="entry name" value="Beta-barrel_TonB_sf"/>
</dbReference>
<dbReference type="Gene3D" id="2.170.130.10">
    <property type="entry name" value="TonB-dependent receptor, plug domain"/>
    <property type="match status" value="1"/>
</dbReference>
<evidence type="ECO:0000256" key="4">
    <source>
        <dbReference type="ARBA" id="ARBA00022692"/>
    </source>
</evidence>
<dbReference type="PANTHER" id="PTHR47234:SF2">
    <property type="entry name" value="TONB-DEPENDENT RECEPTOR"/>
    <property type="match status" value="1"/>
</dbReference>
<evidence type="ECO:0000256" key="10">
    <source>
        <dbReference type="SAM" id="SignalP"/>
    </source>
</evidence>
<dbReference type="InterPro" id="IPR037066">
    <property type="entry name" value="Plug_dom_sf"/>
</dbReference>
<feature type="domain" description="TonB-dependent receptor plug" evidence="12">
    <location>
        <begin position="55"/>
        <end position="167"/>
    </location>
</feature>
<keyword evidence="13" id="KW-0675">Receptor</keyword>
<protein>
    <submittedName>
        <fullName evidence="13">TonB-dependent receptor</fullName>
    </submittedName>
</protein>
<evidence type="ECO:0000259" key="12">
    <source>
        <dbReference type="Pfam" id="PF07715"/>
    </source>
</evidence>